<dbReference type="Pfam" id="PF02958">
    <property type="entry name" value="EcKL"/>
    <property type="match status" value="1"/>
</dbReference>
<organism evidence="2 3">
    <name type="scientific">Rhamnusium bicolor</name>
    <dbReference type="NCBI Taxonomy" id="1586634"/>
    <lineage>
        <taxon>Eukaryota</taxon>
        <taxon>Metazoa</taxon>
        <taxon>Ecdysozoa</taxon>
        <taxon>Arthropoda</taxon>
        <taxon>Hexapoda</taxon>
        <taxon>Insecta</taxon>
        <taxon>Pterygota</taxon>
        <taxon>Neoptera</taxon>
        <taxon>Endopterygota</taxon>
        <taxon>Coleoptera</taxon>
        <taxon>Polyphaga</taxon>
        <taxon>Cucujiformia</taxon>
        <taxon>Chrysomeloidea</taxon>
        <taxon>Cerambycidae</taxon>
        <taxon>Lepturinae</taxon>
        <taxon>Rhagiini</taxon>
        <taxon>Rhamnusium</taxon>
    </lineage>
</organism>
<dbReference type="Proteomes" id="UP001162156">
    <property type="component" value="Unassembled WGS sequence"/>
</dbReference>
<comment type="caution">
    <text evidence="2">The sequence shown here is derived from an EMBL/GenBank/DDBJ whole genome shotgun (WGS) entry which is preliminary data.</text>
</comment>
<sequence>MEINKNSFTLDGKSEKGDGYAGEIVFVTVNGTSKENKKKILHWVIKHAKRNPHLRKTIPMKAAFDNEIYIYDKVLPTFKKFQLENNISDVFDSVPKCYKTLIFHNMEVLVLDNLKAGGFELYDKRIPFNTCHLKTILKEYGKLHALSFALRYQRHEEFSKLTKFGIDVLKMFHESSSIKEIVQKAVINVLSMLEENNEFGLMENFKALMEKGVVNIFSDLLAQQEPQSVICIGECEDDTHFGFTTSTSMFCCFVDGNSREGPRVLAPIALLVLPGILLLLFGWFLDGALEFWCPLHSWSAW</sequence>
<protein>
    <submittedName>
        <fullName evidence="2">Uncharacterized protein</fullName>
    </submittedName>
</protein>
<proteinExistence type="predicted"/>
<evidence type="ECO:0000313" key="3">
    <source>
        <dbReference type="Proteomes" id="UP001162156"/>
    </source>
</evidence>
<keyword evidence="1" id="KW-0472">Membrane</keyword>
<keyword evidence="1" id="KW-0812">Transmembrane</keyword>
<evidence type="ECO:0000256" key="1">
    <source>
        <dbReference type="SAM" id="Phobius"/>
    </source>
</evidence>
<dbReference type="InterPro" id="IPR004119">
    <property type="entry name" value="EcKL"/>
</dbReference>
<accession>A0AAV8Z364</accession>
<dbReference type="EMBL" id="JANEYF010001757">
    <property type="protein sequence ID" value="KAJ8957798.1"/>
    <property type="molecule type" value="Genomic_DNA"/>
</dbReference>
<evidence type="ECO:0000313" key="2">
    <source>
        <dbReference type="EMBL" id="KAJ8957798.1"/>
    </source>
</evidence>
<name>A0AAV8Z364_9CUCU</name>
<gene>
    <name evidence="2" type="ORF">NQ314_006473</name>
</gene>
<dbReference type="AlphaFoldDB" id="A0AAV8Z364"/>
<feature type="transmembrane region" description="Helical" evidence="1">
    <location>
        <begin position="264"/>
        <end position="285"/>
    </location>
</feature>
<dbReference type="PANTHER" id="PTHR11012:SF30">
    <property type="entry name" value="PROTEIN KINASE-LIKE DOMAIN-CONTAINING"/>
    <property type="match status" value="1"/>
</dbReference>
<dbReference type="PANTHER" id="PTHR11012">
    <property type="entry name" value="PROTEIN KINASE-LIKE DOMAIN-CONTAINING"/>
    <property type="match status" value="1"/>
</dbReference>
<reference evidence="2" key="1">
    <citation type="journal article" date="2023" name="Insect Mol. Biol.">
        <title>Genome sequencing provides insights into the evolution of gene families encoding plant cell wall-degrading enzymes in longhorned beetles.</title>
        <authorList>
            <person name="Shin N.R."/>
            <person name="Okamura Y."/>
            <person name="Kirsch R."/>
            <person name="Pauchet Y."/>
        </authorList>
    </citation>
    <scope>NUCLEOTIDE SEQUENCE</scope>
    <source>
        <strain evidence="2">RBIC_L_NR</strain>
    </source>
</reference>
<keyword evidence="1" id="KW-1133">Transmembrane helix</keyword>
<keyword evidence="3" id="KW-1185">Reference proteome</keyword>